<dbReference type="PANTHER" id="PTHR11860">
    <property type="entry name" value="POLYMERIC-IMMUNOGLOBULIN RECEPTOR"/>
    <property type="match status" value="1"/>
</dbReference>
<feature type="domain" description="Ig-like" evidence="4">
    <location>
        <begin position="1"/>
        <end position="51"/>
    </location>
</feature>
<dbReference type="GO" id="GO:0016020">
    <property type="term" value="C:membrane"/>
    <property type="evidence" value="ECO:0007669"/>
    <property type="project" value="UniProtKB-SubCell"/>
</dbReference>
<feature type="non-terminal residue" evidence="5">
    <location>
        <position position="1"/>
    </location>
</feature>
<dbReference type="InterPro" id="IPR036179">
    <property type="entry name" value="Ig-like_dom_sf"/>
</dbReference>
<reference evidence="5 6" key="1">
    <citation type="submission" date="2024-05" db="EMBL/GenBank/DDBJ databases">
        <title>Genome sequencing and assembly of Indian major carp, Cirrhinus mrigala (Hamilton, 1822).</title>
        <authorList>
            <person name="Mohindra V."/>
            <person name="Chowdhury L.M."/>
            <person name="Lal K."/>
            <person name="Jena J.K."/>
        </authorList>
    </citation>
    <scope>NUCLEOTIDE SEQUENCE [LARGE SCALE GENOMIC DNA]</scope>
    <source>
        <strain evidence="5">CM1030</strain>
        <tissue evidence="5">Blood</tissue>
    </source>
</reference>
<comment type="caution">
    <text evidence="5">The sequence shown here is derived from an EMBL/GenBank/DDBJ whole genome shotgun (WGS) entry which is preliminary data.</text>
</comment>
<evidence type="ECO:0000313" key="5">
    <source>
        <dbReference type="EMBL" id="KAL0202062.1"/>
    </source>
</evidence>
<evidence type="ECO:0000259" key="4">
    <source>
        <dbReference type="PROSITE" id="PS50835"/>
    </source>
</evidence>
<sequence length="51" mass="5829">KEKWVDDGRFSLYDNTSAAVFTVIIRDLSEQDSGTYQCASDISWSKDSYTE</sequence>
<dbReference type="InterPro" id="IPR013106">
    <property type="entry name" value="Ig_V-set"/>
</dbReference>
<dbReference type="AlphaFoldDB" id="A0ABD0RW81"/>
<keyword evidence="3" id="KW-0472">Membrane</keyword>
<gene>
    <name evidence="5" type="ORF">M9458_000080</name>
</gene>
<dbReference type="InterPro" id="IPR050671">
    <property type="entry name" value="CD300_family_receptors"/>
</dbReference>
<keyword evidence="2" id="KW-0812">Transmembrane</keyword>
<dbReference type="SUPFAM" id="SSF48726">
    <property type="entry name" value="Immunoglobulin"/>
    <property type="match status" value="1"/>
</dbReference>
<dbReference type="PANTHER" id="PTHR11860:SF118">
    <property type="entry name" value="CMRF35-LIKE MOLECULE 3-RELATED"/>
    <property type="match status" value="1"/>
</dbReference>
<protein>
    <recommendedName>
        <fullName evidence="4">Ig-like domain-containing protein</fullName>
    </recommendedName>
</protein>
<dbReference type="Proteomes" id="UP001529510">
    <property type="component" value="Unassembled WGS sequence"/>
</dbReference>
<evidence type="ECO:0000256" key="2">
    <source>
        <dbReference type="ARBA" id="ARBA00022692"/>
    </source>
</evidence>
<dbReference type="PROSITE" id="PS50835">
    <property type="entry name" value="IG_LIKE"/>
    <property type="match status" value="1"/>
</dbReference>
<feature type="non-terminal residue" evidence="5">
    <location>
        <position position="51"/>
    </location>
</feature>
<dbReference type="InterPro" id="IPR007110">
    <property type="entry name" value="Ig-like_dom"/>
</dbReference>
<organism evidence="5 6">
    <name type="scientific">Cirrhinus mrigala</name>
    <name type="common">Mrigala</name>
    <dbReference type="NCBI Taxonomy" id="683832"/>
    <lineage>
        <taxon>Eukaryota</taxon>
        <taxon>Metazoa</taxon>
        <taxon>Chordata</taxon>
        <taxon>Craniata</taxon>
        <taxon>Vertebrata</taxon>
        <taxon>Euteleostomi</taxon>
        <taxon>Actinopterygii</taxon>
        <taxon>Neopterygii</taxon>
        <taxon>Teleostei</taxon>
        <taxon>Ostariophysi</taxon>
        <taxon>Cypriniformes</taxon>
        <taxon>Cyprinidae</taxon>
        <taxon>Labeoninae</taxon>
        <taxon>Labeonini</taxon>
        <taxon>Cirrhinus</taxon>
    </lineage>
</organism>
<dbReference type="Pfam" id="PF07686">
    <property type="entry name" value="V-set"/>
    <property type="match status" value="1"/>
</dbReference>
<dbReference type="InterPro" id="IPR013783">
    <property type="entry name" value="Ig-like_fold"/>
</dbReference>
<evidence type="ECO:0000256" key="3">
    <source>
        <dbReference type="ARBA" id="ARBA00023136"/>
    </source>
</evidence>
<evidence type="ECO:0000313" key="6">
    <source>
        <dbReference type="Proteomes" id="UP001529510"/>
    </source>
</evidence>
<dbReference type="EMBL" id="JAMKFB020000001">
    <property type="protein sequence ID" value="KAL0202062.1"/>
    <property type="molecule type" value="Genomic_DNA"/>
</dbReference>
<name>A0ABD0RW81_CIRMR</name>
<proteinExistence type="predicted"/>
<dbReference type="Gene3D" id="2.60.40.10">
    <property type="entry name" value="Immunoglobulins"/>
    <property type="match status" value="1"/>
</dbReference>
<accession>A0ABD0RW81</accession>
<keyword evidence="6" id="KW-1185">Reference proteome</keyword>
<evidence type="ECO:0000256" key="1">
    <source>
        <dbReference type="ARBA" id="ARBA00004370"/>
    </source>
</evidence>
<comment type="subcellular location">
    <subcellularLocation>
        <location evidence="1">Membrane</location>
    </subcellularLocation>
</comment>